<dbReference type="AlphaFoldDB" id="A0A2H1WTR5"/>
<reference evidence="1" key="1">
    <citation type="submission" date="2016-07" db="EMBL/GenBank/DDBJ databases">
        <authorList>
            <person name="Bretaudeau A."/>
        </authorList>
    </citation>
    <scope>NUCLEOTIDE SEQUENCE</scope>
    <source>
        <strain evidence="1">Rice</strain>
        <tissue evidence="1">Whole body</tissue>
    </source>
</reference>
<name>A0A2H1WTR5_SPOFR</name>
<proteinExistence type="predicted"/>
<sequence length="180" mass="20390">MLSTLVLNLEFRMAKINAYFLFNNPMNFSALGEARGSVRLLLTKNKPKRMLCFYLRRENHPMSSTALSKVKGSVRLLLTKNHPVPAPAFWCIVYYPDYLENLPEPRFEKQEEERYGLVSKSLTLPLASPMTGEMIHWSTQELCSVYEINDRIPQGDLINCVATTQLAAEQRAAGYVAASA</sequence>
<evidence type="ECO:0000313" key="1">
    <source>
        <dbReference type="EMBL" id="SOQ56397.1"/>
    </source>
</evidence>
<accession>A0A2H1WTR5</accession>
<dbReference type="EMBL" id="ODYU01010962">
    <property type="protein sequence ID" value="SOQ56397.1"/>
    <property type="molecule type" value="Genomic_DNA"/>
</dbReference>
<protein>
    <submittedName>
        <fullName evidence="1">SFRICE_033368</fullName>
    </submittedName>
</protein>
<organism evidence="1">
    <name type="scientific">Spodoptera frugiperda</name>
    <name type="common">Fall armyworm</name>
    <dbReference type="NCBI Taxonomy" id="7108"/>
    <lineage>
        <taxon>Eukaryota</taxon>
        <taxon>Metazoa</taxon>
        <taxon>Ecdysozoa</taxon>
        <taxon>Arthropoda</taxon>
        <taxon>Hexapoda</taxon>
        <taxon>Insecta</taxon>
        <taxon>Pterygota</taxon>
        <taxon>Neoptera</taxon>
        <taxon>Endopterygota</taxon>
        <taxon>Lepidoptera</taxon>
        <taxon>Glossata</taxon>
        <taxon>Ditrysia</taxon>
        <taxon>Noctuoidea</taxon>
        <taxon>Noctuidae</taxon>
        <taxon>Amphipyrinae</taxon>
        <taxon>Spodoptera</taxon>
    </lineage>
</organism>
<gene>
    <name evidence="1" type="ORF">SFRICE_033368</name>
</gene>